<protein>
    <submittedName>
        <fullName evidence="1">Uncharacterized protein</fullName>
    </submittedName>
</protein>
<organism evidence="1 2">
    <name type="scientific">Puccinia graminis f. sp. tritici</name>
    <dbReference type="NCBI Taxonomy" id="56615"/>
    <lineage>
        <taxon>Eukaryota</taxon>
        <taxon>Fungi</taxon>
        <taxon>Dikarya</taxon>
        <taxon>Basidiomycota</taxon>
        <taxon>Pucciniomycotina</taxon>
        <taxon>Pucciniomycetes</taxon>
        <taxon>Pucciniales</taxon>
        <taxon>Pucciniaceae</taxon>
        <taxon>Puccinia</taxon>
    </lineage>
</organism>
<dbReference type="AlphaFoldDB" id="A0A5B0QVS7"/>
<dbReference type="EMBL" id="VSWC01000002">
    <property type="protein sequence ID" value="KAA1117348.1"/>
    <property type="molecule type" value="Genomic_DNA"/>
</dbReference>
<proteinExistence type="predicted"/>
<sequence length="105" mass="11477">MATAQGGSAKYTAGTVDQALEQIRLNRRTHQSRANSSFMITRLGSTFPVEEAQAPFVVRPETKNRLPIYFGSSVGRANDFKHLHQALMLGLGSTSAQHQTSSEDL</sequence>
<reference evidence="1 2" key="1">
    <citation type="submission" date="2019-05" db="EMBL/GenBank/DDBJ databases">
        <title>Emergence of the Ug99 lineage of the wheat stem rust pathogen through somatic hybridization.</title>
        <authorList>
            <person name="Li F."/>
            <person name="Upadhyaya N.M."/>
            <person name="Sperschneider J."/>
            <person name="Matny O."/>
            <person name="Nguyen-Phuc H."/>
            <person name="Mago R."/>
            <person name="Raley C."/>
            <person name="Miller M.E."/>
            <person name="Silverstein K.A.T."/>
            <person name="Henningsen E."/>
            <person name="Hirsch C.D."/>
            <person name="Visser B."/>
            <person name="Pretorius Z.A."/>
            <person name="Steffenson B.J."/>
            <person name="Schwessinger B."/>
            <person name="Dodds P.N."/>
            <person name="Figueroa M."/>
        </authorList>
    </citation>
    <scope>NUCLEOTIDE SEQUENCE [LARGE SCALE GENOMIC DNA]</scope>
    <source>
        <strain evidence="1">21-0</strain>
    </source>
</reference>
<evidence type="ECO:0000313" key="1">
    <source>
        <dbReference type="EMBL" id="KAA1117348.1"/>
    </source>
</evidence>
<evidence type="ECO:0000313" key="2">
    <source>
        <dbReference type="Proteomes" id="UP000324748"/>
    </source>
</evidence>
<name>A0A5B0QVS7_PUCGR</name>
<gene>
    <name evidence="1" type="ORF">PGT21_004364</name>
</gene>
<dbReference type="Proteomes" id="UP000324748">
    <property type="component" value="Unassembled WGS sequence"/>
</dbReference>
<accession>A0A5B0QVS7</accession>
<comment type="caution">
    <text evidence="1">The sequence shown here is derived from an EMBL/GenBank/DDBJ whole genome shotgun (WGS) entry which is preliminary data.</text>
</comment>
<keyword evidence="2" id="KW-1185">Reference proteome</keyword>